<protein>
    <submittedName>
        <fullName evidence="2">Uncharacterized protein</fullName>
    </submittedName>
</protein>
<feature type="signal peptide" evidence="1">
    <location>
        <begin position="1"/>
        <end position="21"/>
    </location>
</feature>
<keyword evidence="1" id="KW-0732">Signal</keyword>
<evidence type="ECO:0000256" key="1">
    <source>
        <dbReference type="SAM" id="SignalP"/>
    </source>
</evidence>
<evidence type="ECO:0000313" key="3">
    <source>
        <dbReference type="Proteomes" id="UP001163850"/>
    </source>
</evidence>
<accession>A0AA38PR37</accession>
<feature type="chain" id="PRO_5041311779" evidence="1">
    <location>
        <begin position="22"/>
        <end position="83"/>
    </location>
</feature>
<comment type="caution">
    <text evidence="2">The sequence shown here is derived from an EMBL/GenBank/DDBJ whole genome shotgun (WGS) entry which is preliminary data.</text>
</comment>
<sequence>MVRFLSYTALPFGLAFSVTSGAPSRRSMAVLDQRELPDYFAHAGTPSPVSSFDLAIINPESTAIDRHCGLAFRCAGKRIDHPL</sequence>
<dbReference type="EMBL" id="MU802229">
    <property type="protein sequence ID" value="KAJ3980076.1"/>
    <property type="molecule type" value="Genomic_DNA"/>
</dbReference>
<evidence type="ECO:0000313" key="2">
    <source>
        <dbReference type="EMBL" id="KAJ3980076.1"/>
    </source>
</evidence>
<name>A0AA38PR37_9AGAR</name>
<proteinExistence type="predicted"/>
<reference evidence="2" key="1">
    <citation type="submission" date="2022-08" db="EMBL/GenBank/DDBJ databases">
        <authorList>
            <consortium name="DOE Joint Genome Institute"/>
            <person name="Min B."/>
            <person name="Riley R."/>
            <person name="Sierra-Patev S."/>
            <person name="Naranjo-Ortiz M."/>
            <person name="Looney B."/>
            <person name="Konkel Z."/>
            <person name="Slot J.C."/>
            <person name="Sakamoto Y."/>
            <person name="Steenwyk J.L."/>
            <person name="Rokas A."/>
            <person name="Carro J."/>
            <person name="Camarero S."/>
            <person name="Ferreira P."/>
            <person name="Molpeceres G."/>
            <person name="Ruiz-Duenas F.J."/>
            <person name="Serrano A."/>
            <person name="Henrissat B."/>
            <person name="Drula E."/>
            <person name="Hughes K.W."/>
            <person name="Mata J.L."/>
            <person name="Ishikawa N.K."/>
            <person name="Vargas-Isla R."/>
            <person name="Ushijima S."/>
            <person name="Smith C.A."/>
            <person name="Ahrendt S."/>
            <person name="Andreopoulos W."/>
            <person name="He G."/>
            <person name="Labutti K."/>
            <person name="Lipzen A."/>
            <person name="Ng V."/>
            <person name="Sandor L."/>
            <person name="Barry K."/>
            <person name="Martinez A.T."/>
            <person name="Xiao Y."/>
            <person name="Gibbons J.G."/>
            <person name="Terashima K."/>
            <person name="Hibbett D.S."/>
            <person name="Grigoriev I.V."/>
        </authorList>
    </citation>
    <scope>NUCLEOTIDE SEQUENCE</scope>
    <source>
        <strain evidence="2">TFB7829</strain>
    </source>
</reference>
<gene>
    <name evidence="2" type="ORF">F5890DRAFT_1558038</name>
</gene>
<dbReference type="AlphaFoldDB" id="A0AA38PR37"/>
<organism evidence="2 3">
    <name type="scientific">Lentinula detonsa</name>
    <dbReference type="NCBI Taxonomy" id="2804962"/>
    <lineage>
        <taxon>Eukaryota</taxon>
        <taxon>Fungi</taxon>
        <taxon>Dikarya</taxon>
        <taxon>Basidiomycota</taxon>
        <taxon>Agaricomycotina</taxon>
        <taxon>Agaricomycetes</taxon>
        <taxon>Agaricomycetidae</taxon>
        <taxon>Agaricales</taxon>
        <taxon>Marasmiineae</taxon>
        <taxon>Omphalotaceae</taxon>
        <taxon>Lentinula</taxon>
    </lineage>
</organism>
<dbReference type="Proteomes" id="UP001163850">
    <property type="component" value="Unassembled WGS sequence"/>
</dbReference>